<protein>
    <submittedName>
        <fullName evidence="4">Aminodeoxychorismate/anthranilate synthase component II</fullName>
    </submittedName>
</protein>
<evidence type="ECO:0000313" key="4">
    <source>
        <dbReference type="EMBL" id="NJP65940.1"/>
    </source>
</evidence>
<dbReference type="InterPro" id="IPR029062">
    <property type="entry name" value="Class_I_gatase-like"/>
</dbReference>
<dbReference type="PRINTS" id="PR00099">
    <property type="entry name" value="CPSGATASE"/>
</dbReference>
<proteinExistence type="predicted"/>
<dbReference type="Proteomes" id="UP000746503">
    <property type="component" value="Unassembled WGS sequence"/>
</dbReference>
<dbReference type="PANTHER" id="PTHR43418">
    <property type="entry name" value="MULTIFUNCTIONAL TRYPTOPHAN BIOSYNTHESIS PROTEIN-RELATED"/>
    <property type="match status" value="1"/>
</dbReference>
<dbReference type="SUPFAM" id="SSF52317">
    <property type="entry name" value="Class I glutamine amidotransferase-like"/>
    <property type="match status" value="1"/>
</dbReference>
<feature type="region of interest" description="Disordered" evidence="2">
    <location>
        <begin position="35"/>
        <end position="61"/>
    </location>
</feature>
<gene>
    <name evidence="4" type="ORF">HCJ92_06435</name>
</gene>
<feature type="region of interest" description="Disordered" evidence="2">
    <location>
        <begin position="201"/>
        <end position="236"/>
    </location>
</feature>
<dbReference type="NCBIfam" id="TIGR00566">
    <property type="entry name" value="trpG_papA"/>
    <property type="match status" value="1"/>
</dbReference>
<feature type="compositionally biased region" description="Low complexity" evidence="2">
    <location>
        <begin position="206"/>
        <end position="219"/>
    </location>
</feature>
<dbReference type="InterPro" id="IPR017926">
    <property type="entry name" value="GATASE"/>
</dbReference>
<dbReference type="EMBL" id="JAAVJB010000030">
    <property type="protein sequence ID" value="NJP65940.1"/>
    <property type="molecule type" value="Genomic_DNA"/>
</dbReference>
<dbReference type="InterPro" id="IPR006221">
    <property type="entry name" value="TrpG/PapA_dom"/>
</dbReference>
<evidence type="ECO:0000313" key="5">
    <source>
        <dbReference type="Proteomes" id="UP000746503"/>
    </source>
</evidence>
<organism evidence="4 5">
    <name type="scientific">Streptomyces spiramenti</name>
    <dbReference type="NCBI Taxonomy" id="2720606"/>
    <lineage>
        <taxon>Bacteria</taxon>
        <taxon>Bacillati</taxon>
        <taxon>Actinomycetota</taxon>
        <taxon>Actinomycetes</taxon>
        <taxon>Kitasatosporales</taxon>
        <taxon>Streptomycetaceae</taxon>
        <taxon>Streptomyces</taxon>
    </lineage>
</organism>
<feature type="domain" description="Glutamine amidotransferase" evidence="3">
    <location>
        <begin position="8"/>
        <end position="190"/>
    </location>
</feature>
<dbReference type="PROSITE" id="PS51273">
    <property type="entry name" value="GATASE_TYPE_1"/>
    <property type="match status" value="1"/>
</dbReference>
<dbReference type="Pfam" id="PF00117">
    <property type="entry name" value="GATase"/>
    <property type="match status" value="1"/>
</dbReference>
<comment type="caution">
    <text evidence="4">The sequence shown here is derived from an EMBL/GenBank/DDBJ whole genome shotgun (WGS) entry which is preliminary data.</text>
</comment>
<dbReference type="InterPro" id="IPR050472">
    <property type="entry name" value="Anth_synth/Amidotransfase"/>
</dbReference>
<evidence type="ECO:0000256" key="2">
    <source>
        <dbReference type="SAM" id="MobiDB-lite"/>
    </source>
</evidence>
<reference evidence="4 5" key="1">
    <citation type="submission" date="2020-03" db="EMBL/GenBank/DDBJ databases">
        <title>Draft genome of Streptomyces sp. ventii, isolated from the Axial Seamount in the Pacific Ocean, and resequencing of the two type strains Streptomyces lonarensis strain NCL 716 and Streptomyces bohaiensis strain 11A07.</title>
        <authorList>
            <person name="Loughran R.M."/>
            <person name="Pfannmuller K.M."/>
            <person name="Wasson B.J."/>
            <person name="Deadmond M.C."/>
            <person name="Paddock B.E."/>
            <person name="Koyack M.J."/>
            <person name="Gallegos D.A."/>
            <person name="Mitchell E.A."/>
            <person name="Ushijima B."/>
            <person name="Saw J.H."/>
            <person name="Mcphail K.L."/>
            <person name="Videau P."/>
        </authorList>
    </citation>
    <scope>NUCLEOTIDE SEQUENCE [LARGE SCALE GENOMIC DNA]</scope>
    <source>
        <strain evidence="5">5675061</strain>
    </source>
</reference>
<dbReference type="Gene3D" id="3.40.50.880">
    <property type="match status" value="1"/>
</dbReference>
<dbReference type="PRINTS" id="PR00097">
    <property type="entry name" value="ANTSNTHASEII"/>
</dbReference>
<accession>A0ABX1ALK1</accession>
<keyword evidence="5" id="KW-1185">Reference proteome</keyword>
<dbReference type="CDD" id="cd01743">
    <property type="entry name" value="GATase1_Anthranilate_Synthase"/>
    <property type="match status" value="1"/>
</dbReference>
<name>A0ABX1ALK1_9ACTN</name>
<dbReference type="PANTHER" id="PTHR43418:SF4">
    <property type="entry name" value="MULTIFUNCTIONAL TRYPTOPHAN BIOSYNTHESIS PROTEIN"/>
    <property type="match status" value="1"/>
</dbReference>
<sequence length="236" mass="25037">MSDRPRVLVVDAFDSFVDILRQYLLTAGASSQVVRSDRIRPSELPDGPPDGVVLGPGPGHPDASGHVELARAFAGRLPVLGVCLGHQALARAFGGEVVPAARTVHGRTSRITHDGRGLFRGMPATFEATRYHSLIVAGSGVPPELRVTARSEDDGYVMGLRHRSLPLESVQFHPESFRTDHGQRIVANFVELVDGHRCRAGRPRAARPGPWGAPAGVAPSEPPVGGNRPGINGKAA</sequence>
<evidence type="ECO:0000256" key="1">
    <source>
        <dbReference type="ARBA" id="ARBA00022962"/>
    </source>
</evidence>
<dbReference type="PRINTS" id="PR00096">
    <property type="entry name" value="GATASE"/>
</dbReference>
<evidence type="ECO:0000259" key="3">
    <source>
        <dbReference type="Pfam" id="PF00117"/>
    </source>
</evidence>
<keyword evidence="1" id="KW-0315">Glutamine amidotransferase</keyword>